<protein>
    <submittedName>
        <fullName evidence="1">Uncharacterized protein</fullName>
    </submittedName>
</protein>
<dbReference type="InterPro" id="IPR027417">
    <property type="entry name" value="P-loop_NTPase"/>
</dbReference>
<reference evidence="1" key="2">
    <citation type="journal article" date="2021" name="PeerJ">
        <title>Extensive microbial diversity within the chicken gut microbiome revealed by metagenomics and culture.</title>
        <authorList>
            <person name="Gilroy R."/>
            <person name="Ravi A."/>
            <person name="Getino M."/>
            <person name="Pursley I."/>
            <person name="Horton D.L."/>
            <person name="Alikhan N.F."/>
            <person name="Baker D."/>
            <person name="Gharbi K."/>
            <person name="Hall N."/>
            <person name="Watson M."/>
            <person name="Adriaenssens E.M."/>
            <person name="Foster-Nyarko E."/>
            <person name="Jarju S."/>
            <person name="Secka A."/>
            <person name="Antonio M."/>
            <person name="Oren A."/>
            <person name="Chaudhuri R.R."/>
            <person name="La Ragione R."/>
            <person name="Hildebrand F."/>
            <person name="Pallen M.J."/>
        </authorList>
    </citation>
    <scope>NUCLEOTIDE SEQUENCE</scope>
    <source>
        <strain evidence="1">CHK147-3167</strain>
    </source>
</reference>
<evidence type="ECO:0000313" key="2">
    <source>
        <dbReference type="Proteomes" id="UP000886786"/>
    </source>
</evidence>
<proteinExistence type="predicted"/>
<evidence type="ECO:0000313" key="1">
    <source>
        <dbReference type="EMBL" id="HIQ90423.1"/>
    </source>
</evidence>
<comment type="caution">
    <text evidence="1">The sequence shown here is derived from an EMBL/GenBank/DDBJ whole genome shotgun (WGS) entry which is preliminary data.</text>
</comment>
<dbReference type="Gene3D" id="3.40.50.300">
    <property type="entry name" value="P-loop containing nucleotide triphosphate hydrolases"/>
    <property type="match status" value="1"/>
</dbReference>
<dbReference type="EMBL" id="DVFV01000042">
    <property type="protein sequence ID" value="HIQ90423.1"/>
    <property type="molecule type" value="Genomic_DNA"/>
</dbReference>
<reference evidence="1" key="1">
    <citation type="submission" date="2020-10" db="EMBL/GenBank/DDBJ databases">
        <authorList>
            <person name="Gilroy R."/>
        </authorList>
    </citation>
    <scope>NUCLEOTIDE SEQUENCE</scope>
    <source>
        <strain evidence="1">CHK147-3167</strain>
    </source>
</reference>
<dbReference type="Proteomes" id="UP000886786">
    <property type="component" value="Unassembled WGS sequence"/>
</dbReference>
<sequence length="186" mass="22117">MKGIVLIGASRAGKSTFSQMLMKELKSCQIISGDLVRLAYRDEIYKYKTVKAGLMKEILEYRKFLKSYFDYSVKYSESLYVILDTVDFKPEDYKLFENNIIIVFGYPDLTKKECLSNWRTYQRLKDWTRNKSDETLLEKAEREIAKSQQFEKDSKKYKLKFVNTSFNREKVLTELLGWVKNELNKK</sequence>
<name>A0A9D1CXX8_9FIRM</name>
<dbReference type="SUPFAM" id="SSF52540">
    <property type="entry name" value="P-loop containing nucleoside triphosphate hydrolases"/>
    <property type="match status" value="1"/>
</dbReference>
<gene>
    <name evidence="1" type="ORF">IAB27_02190</name>
</gene>
<dbReference type="AlphaFoldDB" id="A0A9D1CXX8"/>
<accession>A0A9D1CXX8</accession>
<organism evidence="1 2">
    <name type="scientific">Candidatus Coprosoma intestinipullorum</name>
    <dbReference type="NCBI Taxonomy" id="2840752"/>
    <lineage>
        <taxon>Bacteria</taxon>
        <taxon>Bacillati</taxon>
        <taxon>Bacillota</taxon>
        <taxon>Bacillota incertae sedis</taxon>
        <taxon>Candidatus Coprosoma</taxon>
    </lineage>
</organism>